<organism evidence="4 5">
    <name type="scientific">Nicotiana sylvestris</name>
    <name type="common">Wood tobacco</name>
    <name type="synonym">South American tobacco</name>
    <dbReference type="NCBI Taxonomy" id="4096"/>
    <lineage>
        <taxon>Eukaryota</taxon>
        <taxon>Viridiplantae</taxon>
        <taxon>Streptophyta</taxon>
        <taxon>Embryophyta</taxon>
        <taxon>Tracheophyta</taxon>
        <taxon>Spermatophyta</taxon>
        <taxon>Magnoliopsida</taxon>
        <taxon>eudicotyledons</taxon>
        <taxon>Gunneridae</taxon>
        <taxon>Pentapetalae</taxon>
        <taxon>asterids</taxon>
        <taxon>lamiids</taxon>
        <taxon>Solanales</taxon>
        <taxon>Solanaceae</taxon>
        <taxon>Nicotianoideae</taxon>
        <taxon>Nicotianeae</taxon>
        <taxon>Nicotiana</taxon>
    </lineage>
</organism>
<dbReference type="InterPro" id="IPR011990">
    <property type="entry name" value="TPR-like_helical_dom_sf"/>
</dbReference>
<feature type="compositionally biased region" description="Polar residues" evidence="3">
    <location>
        <begin position="1963"/>
        <end position="1977"/>
    </location>
</feature>
<feature type="compositionally biased region" description="Low complexity" evidence="3">
    <location>
        <begin position="1874"/>
        <end position="1888"/>
    </location>
</feature>
<dbReference type="PANTHER" id="PTHR15502">
    <property type="entry name" value="CALCINEURIN-BINDING PROTEIN CABIN 1-RELATED"/>
    <property type="match status" value="1"/>
</dbReference>
<feature type="compositionally biased region" description="Polar residues" evidence="3">
    <location>
        <begin position="1997"/>
        <end position="2012"/>
    </location>
</feature>
<sequence>MFSIAAINDTDSKSQWEPLAPTKEAQEFHLSQTYHEGLLKLEAKDYKKARELLEAVLKDPLVANSQVVSNSSDGHLLQLRFLALKNLANVFLQQGAPYYKDALQCYLQSVEIDNKDAVVWNKLGTLACSMGSLSISRWAFEQGLYCSPNNWNCMEKLLEVLIAIGDEVACLSVAELILRHWPSHSRALHVKRTIEESEPIPFAPRGIDKLEPKHMRLKFPEKRKAAGDDLYEEPVSKKLKQSLEFCLPDVSWTALASELLKILHPSIESSSELGLGKNISGDVTVSIKLSNIPGKSKDPSERKTTSVSTAAESICVVAYKSEKGSAGREKQSSICGEQPQERRSSRLERLRTRKPDKEELDFETNRDLAKVVMQFLGPYLVNQAGFADKAEDLPNSPDTECSDVVEFVLKSTRNHGAYHLGHMLLEEVANRGILYQDSMSKFLDLEKVIRFWGQERTPECNLFLAELYYDFGLCSSDTSKKSSLMSEASYHLCKIIECVALDCPFHIIGRKESSSMREHCQNNGHSGYPQISKNHGFWVRFFWLSGQLSISDGDKARAREEFSISMELLTNKESKNDFVSLSHLKSYKRLTVDRILHEIHLLDVDFLMKDGIHQLVDKNLHSECVKTLAPLLFSSKEVRAESLRVTNHTERGLTSIELSALDILIKGCEETEPLDIEVYLNCHKRKLQVLITAASEEEYQLSNQMKDSKMLSVSDSESKEIPSDLWNLVAQEVKAISQCASRIKSISNPSESSSGVPMTVISDIQSSLLMFMCNIANTYSCKKFSGPGISDHREQRESSYFVDAAIAFCKLQHLILNVPIKAQTELIVAIHDMLAEFGVCCANATGEEEEGTFLKLAIKHLLNLDMKLKSNFHSVCKEFEMSQCDEQSSHDNNVGKSEQLSHGSNIKVLSNVSNLDNLNVTGQVDRDEATASDKDAVERISAEAISASKALEVEKTKVEKSKNIGVVSDGLYPRSEKSKDQLVEDGTELSEDEKEELEVAIDNALDQCFYCLYGLNLRSDASYEDDLAAHKNTSRGDYQTKEQCADVFQYILPYAKASSKTGLIKLRRVLRAIRKHFPQPPDDVLAGNAIDKFLDGPEMCEDKLSEEAGSSGFLESMTKILLSDPGSLKQQKASSKGSSEPYLEVYSNLYYLLAQSEEMNATDKWAGFVLTKEGEEFVQQNANLIKYDLIYNLLRLESWQKLANIYDEEVDLLLNDGSKQINVLGWRKNAVLSERVEASRRRSRRCLLMTLALAKTADQQAEIHELLALVYYDGLQNVVPIYDQRSVLPSKDSAWMMFCQNSMRHFQKAFAHKEDWSHAFYLGKLSEKLGYSHEMSFSFYAKAIALNPSAADSFYRMHASRLKLLCTCRKQDEEALKVVAAHCFNESTQDTVMDILSKVCPSISESTCSEDRTPNAYSVNDVKGDSHFEGVWQMLYNDCLSALEICVEGDLKHFHKARYMLAQGLYRRGGKMDLEKAKEELSFCFKSARSSFTINMWEIDSMVKKGRRRTQGCSGNRRALEVNLAESSRKFITCIRKYILFYLKLLEETEDICTLDRAYFCLRTDKRFSLCLEDLIPVALGRYLKALISSIHQTDHMSCAASNSSEHHLEKMFSLFMEQVTMWSDICGLPEIKSSELTESCLFGYLYRYIQSLEQNIKVEALEGINEKIRKRLKNPKLSNSNCAKVHKHVSAAWCRSLVISMALITPLHSRLSSEVQVPNSPANGLENSQLLCVDLQLDELWSSSFEEMNHLKDLERKWNPSLSKIKNVIVKRAADEDMETASMLLRSCYNFYKDTFCALLPSGINLYMVPSQFATETYIQPGIDAVDILDMNTSRKLLLWAYTLLHGHCTNVSAAIKYCEENSKSRIKKGTGSSLPSSANASPATASHIGGGKDGTSKSSEPDVSPLSNSGNAPSSKTDGSQKVKPPSLPETEKASGASLSQMGGTMNALLTSLPEGESGFNMPSISLSESVSTTCPKAVSADQGQKALSAAPHLHQNNPVDESKKLNMQNDAKPENV</sequence>
<feature type="region of interest" description="Disordered" evidence="3">
    <location>
        <begin position="1962"/>
        <end position="2019"/>
    </location>
</feature>
<dbReference type="Proteomes" id="UP000189701">
    <property type="component" value="Unplaced"/>
</dbReference>
<comment type="subcellular location">
    <subcellularLocation>
        <location evidence="1">Nucleus</location>
    </subcellularLocation>
</comment>
<dbReference type="GeneID" id="104210251"/>
<accession>A0A1U7UT73</accession>
<dbReference type="Gene3D" id="1.25.40.10">
    <property type="entry name" value="Tetratricopeptide repeat domain"/>
    <property type="match status" value="1"/>
</dbReference>
<dbReference type="PANTHER" id="PTHR15502:SF7">
    <property type="entry name" value="CALCINEURIN-BINDING PROTEIN CABIN-1"/>
    <property type="match status" value="1"/>
</dbReference>
<dbReference type="SUPFAM" id="SSF48452">
    <property type="entry name" value="TPR-like"/>
    <property type="match status" value="1"/>
</dbReference>
<dbReference type="RefSeq" id="XP_009757413.1">
    <property type="nucleotide sequence ID" value="XM_009759111.1"/>
</dbReference>
<evidence type="ECO:0000313" key="4">
    <source>
        <dbReference type="Proteomes" id="UP000189701"/>
    </source>
</evidence>
<reference evidence="5" key="2">
    <citation type="submission" date="2025-08" db="UniProtKB">
        <authorList>
            <consortium name="RefSeq"/>
        </authorList>
    </citation>
    <scope>IDENTIFICATION</scope>
    <source>
        <tissue evidence="5">Leaf</tissue>
    </source>
</reference>
<evidence type="ECO:0000256" key="3">
    <source>
        <dbReference type="SAM" id="MobiDB-lite"/>
    </source>
</evidence>
<dbReference type="eggNOG" id="ENOG502QPUI">
    <property type="taxonomic scope" value="Eukaryota"/>
</dbReference>
<name>A0A1U7UT73_NICSY</name>
<feature type="region of interest" description="Disordered" evidence="3">
    <location>
        <begin position="328"/>
        <end position="358"/>
    </location>
</feature>
<feature type="region of interest" description="Disordered" evidence="3">
    <location>
        <begin position="1868"/>
        <end position="1943"/>
    </location>
</feature>
<keyword evidence="4" id="KW-1185">Reference proteome</keyword>
<dbReference type="OrthoDB" id="1263810at2759"/>
<gene>
    <name evidence="5" type="primary">LOC104210251</name>
</gene>
<dbReference type="KEGG" id="nsy:104210251"/>
<evidence type="ECO:0000313" key="5">
    <source>
        <dbReference type="RefSeq" id="XP_009757413.1"/>
    </source>
</evidence>
<protein>
    <submittedName>
        <fullName evidence="5">Uncharacterized protein LOC104210251</fullName>
    </submittedName>
</protein>
<feature type="compositionally biased region" description="Polar residues" evidence="3">
    <location>
        <begin position="1907"/>
        <end position="1922"/>
    </location>
</feature>
<evidence type="ECO:0000256" key="1">
    <source>
        <dbReference type="ARBA" id="ARBA00004123"/>
    </source>
</evidence>
<dbReference type="GO" id="GO:0006325">
    <property type="term" value="P:chromatin organization"/>
    <property type="evidence" value="ECO:0007669"/>
    <property type="project" value="InterPro"/>
</dbReference>
<dbReference type="STRING" id="4096.A0A1U7UT73"/>
<dbReference type="GO" id="GO:0031491">
    <property type="term" value="F:nucleosome binding"/>
    <property type="evidence" value="ECO:0007669"/>
    <property type="project" value="TreeGrafter"/>
</dbReference>
<evidence type="ECO:0000256" key="2">
    <source>
        <dbReference type="ARBA" id="ARBA00023242"/>
    </source>
</evidence>
<dbReference type="InterPro" id="IPR033053">
    <property type="entry name" value="Hir3/CABIN1"/>
</dbReference>
<dbReference type="FunFam" id="1.25.40.10:FF:000431">
    <property type="entry name" value="Tetratricopeptide repeat (TPR)-like superfamily protein"/>
    <property type="match status" value="1"/>
</dbReference>
<feature type="compositionally biased region" description="Basic and acidic residues" evidence="3">
    <location>
        <begin position="339"/>
        <end position="358"/>
    </location>
</feature>
<dbReference type="GO" id="GO:0005634">
    <property type="term" value="C:nucleus"/>
    <property type="evidence" value="ECO:0007669"/>
    <property type="project" value="UniProtKB-SubCell"/>
</dbReference>
<keyword evidence="2" id="KW-0539">Nucleus</keyword>
<reference evidence="4" key="1">
    <citation type="journal article" date="2013" name="Genome Biol.">
        <title>Reference genomes and transcriptomes of Nicotiana sylvestris and Nicotiana tomentosiformis.</title>
        <authorList>
            <person name="Sierro N."/>
            <person name="Battey J.N."/>
            <person name="Ouadi S."/>
            <person name="Bovet L."/>
            <person name="Goepfert S."/>
            <person name="Bakaher N."/>
            <person name="Peitsch M.C."/>
            <person name="Ivanov N.V."/>
        </authorList>
    </citation>
    <scope>NUCLEOTIDE SEQUENCE [LARGE SCALE GENOMIC DNA]</scope>
</reference>
<proteinExistence type="predicted"/>